<accession>A0A7S3QWZ5</accession>
<dbReference type="InterPro" id="IPR050383">
    <property type="entry name" value="GlyoxalaseI/FosfomycinResist"/>
</dbReference>
<dbReference type="Pfam" id="PF00903">
    <property type="entry name" value="Glyoxalase"/>
    <property type="match status" value="1"/>
</dbReference>
<gene>
    <name evidence="2" type="ORF">DTER00134_LOCUS10614</name>
</gene>
<dbReference type="PANTHER" id="PTHR21366:SF22">
    <property type="entry name" value="VOC DOMAIN-CONTAINING PROTEIN"/>
    <property type="match status" value="1"/>
</dbReference>
<evidence type="ECO:0000313" key="2">
    <source>
        <dbReference type="EMBL" id="CAE0495541.1"/>
    </source>
</evidence>
<dbReference type="CDD" id="cd07245">
    <property type="entry name" value="VOC_like"/>
    <property type="match status" value="1"/>
</dbReference>
<sequence>MTTVLGRSGWKSSATRRGAIPAQCSLRFFSKSPSINSSSSSNSSSSVAPVFALRARGLPFSATTKKGGAPVAEREVPSGRIRFQGVHHVGLLCENLEESLKFYKDTLGLEENPDRPHHKLPYRGAWLWIGPEMIHLMELPDPDPKDNRPEHGGRDRHFCVGVADVKPLIARLEAGGVKYTTSMSGRPAVFFRDPDMNCLEVAEMGEWR</sequence>
<name>A0A7S3QWZ5_DUNTE</name>
<dbReference type="PROSITE" id="PS51819">
    <property type="entry name" value="VOC"/>
    <property type="match status" value="1"/>
</dbReference>
<dbReference type="InterPro" id="IPR029068">
    <property type="entry name" value="Glyas_Bleomycin-R_OHBP_Dase"/>
</dbReference>
<reference evidence="2" key="1">
    <citation type="submission" date="2021-01" db="EMBL/GenBank/DDBJ databases">
        <authorList>
            <person name="Corre E."/>
            <person name="Pelletier E."/>
            <person name="Niang G."/>
            <person name="Scheremetjew M."/>
            <person name="Finn R."/>
            <person name="Kale V."/>
            <person name="Holt S."/>
            <person name="Cochrane G."/>
            <person name="Meng A."/>
            <person name="Brown T."/>
            <person name="Cohen L."/>
        </authorList>
    </citation>
    <scope>NUCLEOTIDE SEQUENCE</scope>
    <source>
        <strain evidence="2">CCMP1320</strain>
    </source>
</reference>
<dbReference type="AlphaFoldDB" id="A0A7S3QWZ5"/>
<organism evidence="2">
    <name type="scientific">Dunaliella tertiolecta</name>
    <name type="common">Green alga</name>
    <dbReference type="NCBI Taxonomy" id="3047"/>
    <lineage>
        <taxon>Eukaryota</taxon>
        <taxon>Viridiplantae</taxon>
        <taxon>Chlorophyta</taxon>
        <taxon>core chlorophytes</taxon>
        <taxon>Chlorophyceae</taxon>
        <taxon>CS clade</taxon>
        <taxon>Chlamydomonadales</taxon>
        <taxon>Dunaliellaceae</taxon>
        <taxon>Dunaliella</taxon>
    </lineage>
</organism>
<dbReference type="InterPro" id="IPR004360">
    <property type="entry name" value="Glyas_Fos-R_dOase_dom"/>
</dbReference>
<dbReference type="SUPFAM" id="SSF54593">
    <property type="entry name" value="Glyoxalase/Bleomycin resistance protein/Dihydroxybiphenyl dioxygenase"/>
    <property type="match status" value="1"/>
</dbReference>
<protein>
    <recommendedName>
        <fullName evidence="1">VOC domain-containing protein</fullName>
    </recommendedName>
</protein>
<dbReference type="InterPro" id="IPR037523">
    <property type="entry name" value="VOC_core"/>
</dbReference>
<proteinExistence type="predicted"/>
<dbReference type="EMBL" id="HBIP01018011">
    <property type="protein sequence ID" value="CAE0495541.1"/>
    <property type="molecule type" value="Transcribed_RNA"/>
</dbReference>
<evidence type="ECO:0000259" key="1">
    <source>
        <dbReference type="PROSITE" id="PS51819"/>
    </source>
</evidence>
<dbReference type="PANTHER" id="PTHR21366">
    <property type="entry name" value="GLYOXALASE FAMILY PROTEIN"/>
    <property type="match status" value="1"/>
</dbReference>
<dbReference type="Gene3D" id="3.10.180.10">
    <property type="entry name" value="2,3-Dihydroxybiphenyl 1,2-Dioxygenase, domain 1"/>
    <property type="match status" value="1"/>
</dbReference>
<feature type="domain" description="VOC" evidence="1">
    <location>
        <begin position="85"/>
        <end position="208"/>
    </location>
</feature>